<keyword evidence="3" id="KW-0677">Repeat</keyword>
<evidence type="ECO:0000256" key="4">
    <source>
        <dbReference type="ARBA" id="ARBA00023157"/>
    </source>
</evidence>
<protein>
    <recommendedName>
        <fullName evidence="7">EGF-like domain-containing protein</fullName>
    </recommendedName>
</protein>
<dbReference type="FunFam" id="2.20.100.10:FF:000007">
    <property type="entry name" value="Thrombospondin 1"/>
    <property type="match status" value="1"/>
</dbReference>
<dbReference type="SUPFAM" id="SSF57196">
    <property type="entry name" value="EGF/Laminin"/>
    <property type="match status" value="1"/>
</dbReference>
<dbReference type="SMART" id="SM00209">
    <property type="entry name" value="TSP1"/>
    <property type="match status" value="9"/>
</dbReference>
<dbReference type="InterPro" id="IPR000152">
    <property type="entry name" value="EGF-type_Asp/Asn_hydroxyl_site"/>
</dbReference>
<dbReference type="SMART" id="SM00181">
    <property type="entry name" value="EGF"/>
    <property type="match status" value="1"/>
</dbReference>
<feature type="domain" description="EGF-like" evidence="7">
    <location>
        <begin position="172"/>
        <end position="208"/>
    </location>
</feature>
<evidence type="ECO:0000256" key="1">
    <source>
        <dbReference type="ARBA" id="ARBA00022536"/>
    </source>
</evidence>
<dbReference type="InterPro" id="IPR000742">
    <property type="entry name" value="EGF"/>
</dbReference>
<proteinExistence type="predicted"/>
<dbReference type="CDD" id="cd00054">
    <property type="entry name" value="EGF_CA"/>
    <property type="match status" value="1"/>
</dbReference>
<dbReference type="FunFam" id="2.20.100.10:FF:000002">
    <property type="entry name" value="Unc-5 netrin receptor C"/>
    <property type="match status" value="1"/>
</dbReference>
<feature type="disulfide bond" evidence="6">
    <location>
        <begin position="198"/>
        <end position="207"/>
    </location>
</feature>
<keyword evidence="2" id="KW-0732">Signal</keyword>
<dbReference type="InterPro" id="IPR036383">
    <property type="entry name" value="TSP1_rpt_sf"/>
</dbReference>
<evidence type="ECO:0000256" key="5">
    <source>
        <dbReference type="ARBA" id="ARBA00023180"/>
    </source>
</evidence>
<feature type="non-terminal residue" evidence="8">
    <location>
        <position position="1"/>
    </location>
</feature>
<evidence type="ECO:0000313" key="9">
    <source>
        <dbReference type="Proteomes" id="UP001186944"/>
    </source>
</evidence>
<dbReference type="InterPro" id="IPR052065">
    <property type="entry name" value="Compl_asym_regulator"/>
</dbReference>
<keyword evidence="4 6" id="KW-1015">Disulfide bond</keyword>
<evidence type="ECO:0000313" key="8">
    <source>
        <dbReference type="EMBL" id="KAK3095541.1"/>
    </source>
</evidence>
<evidence type="ECO:0000256" key="6">
    <source>
        <dbReference type="PROSITE-ProRule" id="PRU00076"/>
    </source>
</evidence>
<dbReference type="PRINTS" id="PR01705">
    <property type="entry name" value="TSP1REPEAT"/>
</dbReference>
<keyword evidence="5" id="KW-0325">Glycoprotein</keyword>
<dbReference type="AlphaFoldDB" id="A0AA88YF98"/>
<keyword evidence="9" id="KW-1185">Reference proteome</keyword>
<evidence type="ECO:0000259" key="7">
    <source>
        <dbReference type="PROSITE" id="PS50026"/>
    </source>
</evidence>
<reference evidence="8" key="1">
    <citation type="submission" date="2019-08" db="EMBL/GenBank/DDBJ databases">
        <title>The improved chromosome-level genome for the pearl oyster Pinctada fucata martensii using PacBio sequencing and Hi-C.</title>
        <authorList>
            <person name="Zheng Z."/>
        </authorList>
    </citation>
    <scope>NUCLEOTIDE SEQUENCE</scope>
    <source>
        <strain evidence="8">ZZ-2019</strain>
        <tissue evidence="8">Adductor muscle</tissue>
    </source>
</reference>
<evidence type="ECO:0000256" key="2">
    <source>
        <dbReference type="ARBA" id="ARBA00022729"/>
    </source>
</evidence>
<comment type="caution">
    <text evidence="8">The sequence shown here is derived from an EMBL/GenBank/DDBJ whole genome shotgun (WGS) entry which is preliminary data.</text>
</comment>
<gene>
    <name evidence="8" type="ORF">FSP39_015906</name>
</gene>
<dbReference type="PROSITE" id="PS50092">
    <property type="entry name" value="TSP1"/>
    <property type="match status" value="9"/>
</dbReference>
<dbReference type="Gene3D" id="2.20.100.10">
    <property type="entry name" value="Thrombospondin type-1 (TSP1) repeat"/>
    <property type="match status" value="9"/>
</dbReference>
<dbReference type="PROSITE" id="PS50026">
    <property type="entry name" value="EGF_3"/>
    <property type="match status" value="1"/>
</dbReference>
<dbReference type="PANTHER" id="PTHR22906:SF21">
    <property type="entry name" value="SEMA DOMAIN-CONTAINING PROTEIN"/>
    <property type="match status" value="1"/>
</dbReference>
<sequence length="778" mass="81729">GWRMAMKVAHGQSLSPASSIYDLFTGTYTVNEYDSSALTIAAGSNTYKSHVIDAWDQYSIDAVRVSFYKDNEEKAYVVFDAHGATKTNWFDCSRILYTSFTDLNRLKAVTYCGIEGDNSLQRRFFIQNNYGGCNNDAGWFVIIEGGTCSWEAQTTKPYFIYSSATGYQLQDFMDNCSPNPCQNSGTCYDEGMDYTCTCSGDWIGQRCTDKNGGWSDWGSWGSCSLTCGGGTRSRDRTCTNPTPIGTGSTCSGDSTSTESCNTQNCPIDGNWGSWGSYGSCTLTCGGGLMTRSRVCDNPAPQYSGQDCVGSSTSQDNCNTHNCPIDGAWATWGAWQTCSVSCGGGTQYKYRTCTDPAPQYGGNDCVGVDNTNQDCNTQVCIIDGAWGAWSSWGTCSVTCNGGRKSRSRSCDDPAPANGGLACTENGGWSNWNSWGSCTASCGGGTKTRSRSCTNPTPAGSGASCSGSSSTSTSCNTHTCAVNGNWGSWGSYGGCTVTCGGGTKTRSRSCNNPAPAHGGQDCSGSGSSSASCNTHHCPIDGNWSSWAAWGSCTVTCGGGTKVRSRSCTNPSPQYGGASCSGSSSSSTSCNTHHCPIDGGWTSWTGWGSCTVTCGGGIQSRSRSCTNPTPQYGGAPCSGFSPPHNPAILITVQLMVVGVHGDHGARAHSRAEADPKDDLARAQILHLNTEGQTVRGVQPVVRPVTPNPAQVRLVFDGNWGAWSVWGTCTVTCDGGRQSRSRVCNDPAPANGGLDCQGDSGDFNDCNTQACPTVAAGTYQQV</sequence>
<dbReference type="PROSITE" id="PS00010">
    <property type="entry name" value="ASX_HYDROXYL"/>
    <property type="match status" value="1"/>
</dbReference>
<name>A0AA88YF98_PINIB</name>
<dbReference type="PANTHER" id="PTHR22906">
    <property type="entry name" value="PROPERDIN"/>
    <property type="match status" value="1"/>
</dbReference>
<keyword evidence="1 6" id="KW-0245">EGF-like domain</keyword>
<dbReference type="FunFam" id="2.20.100.10:FF:000001">
    <property type="entry name" value="semaphorin-5A isoform X1"/>
    <property type="match status" value="7"/>
</dbReference>
<organism evidence="8 9">
    <name type="scientific">Pinctada imbricata</name>
    <name type="common">Atlantic pearl-oyster</name>
    <name type="synonym">Pinctada martensii</name>
    <dbReference type="NCBI Taxonomy" id="66713"/>
    <lineage>
        <taxon>Eukaryota</taxon>
        <taxon>Metazoa</taxon>
        <taxon>Spiralia</taxon>
        <taxon>Lophotrochozoa</taxon>
        <taxon>Mollusca</taxon>
        <taxon>Bivalvia</taxon>
        <taxon>Autobranchia</taxon>
        <taxon>Pteriomorphia</taxon>
        <taxon>Pterioida</taxon>
        <taxon>Pterioidea</taxon>
        <taxon>Pteriidae</taxon>
        <taxon>Pinctada</taxon>
    </lineage>
</organism>
<dbReference type="InterPro" id="IPR000884">
    <property type="entry name" value="TSP1_rpt"/>
</dbReference>
<dbReference type="FunFam" id="2.10.25.10:FF:000321">
    <property type="entry name" value="Protein delta homolog 1"/>
    <property type="match status" value="1"/>
</dbReference>
<comment type="caution">
    <text evidence="6">Lacks conserved residue(s) required for the propagation of feature annotation.</text>
</comment>
<dbReference type="SUPFAM" id="SSF82895">
    <property type="entry name" value="TSP-1 type 1 repeat"/>
    <property type="match status" value="9"/>
</dbReference>
<dbReference type="Pfam" id="PF00090">
    <property type="entry name" value="TSP_1"/>
    <property type="match status" value="9"/>
</dbReference>
<dbReference type="Gene3D" id="2.10.25.10">
    <property type="entry name" value="Laminin"/>
    <property type="match status" value="1"/>
</dbReference>
<accession>A0AA88YF98</accession>
<dbReference type="Proteomes" id="UP001186944">
    <property type="component" value="Unassembled WGS sequence"/>
</dbReference>
<evidence type="ECO:0000256" key="3">
    <source>
        <dbReference type="ARBA" id="ARBA00022737"/>
    </source>
</evidence>
<dbReference type="EMBL" id="VSWD01000008">
    <property type="protein sequence ID" value="KAK3095541.1"/>
    <property type="molecule type" value="Genomic_DNA"/>
</dbReference>
<dbReference type="PROSITE" id="PS00022">
    <property type="entry name" value="EGF_1"/>
    <property type="match status" value="1"/>
</dbReference>